<evidence type="ECO:0008006" key="2">
    <source>
        <dbReference type="Google" id="ProtNLM"/>
    </source>
</evidence>
<dbReference type="Pfam" id="PF03928">
    <property type="entry name" value="HbpS-like"/>
    <property type="match status" value="1"/>
</dbReference>
<dbReference type="PANTHER" id="PTHR34309">
    <property type="entry name" value="SLR1406 PROTEIN"/>
    <property type="match status" value="1"/>
</dbReference>
<dbReference type="SUPFAM" id="SSF143744">
    <property type="entry name" value="GlcG-like"/>
    <property type="match status" value="1"/>
</dbReference>
<name>A0A126SXC5_9BACT</name>
<sequence>MNTQNRPYVTQPVIDSLAASEATRAAVAKAAQIGVKINVAVLDRSGLLVAFLRMTGAPLHSQDIAIDKAYTAASFGLPTNLWNEELKSHSEGVQKGLVVRPRFTIFGGGLPILADGELIGGIGVSGASETQDAECAQAGLAAIGLGG</sequence>
<reference evidence="1" key="1">
    <citation type="journal article" date="2016" name="Appl. Environ. Microbiol.">
        <title>Functional Metagenomics of a Biostimulated Petroleum-Contaminated Soil Reveals an Extraordinary Diversity of Extradiol Dioxygenases.</title>
        <authorList>
            <person name="Terron-Gonzalez L."/>
            <person name="Martin-Cabello G."/>
            <person name="Ferrer M."/>
            <person name="Santero E."/>
        </authorList>
    </citation>
    <scope>NUCLEOTIDE SEQUENCE</scope>
</reference>
<organism evidence="1">
    <name type="scientific">uncultured bacterium UPO33</name>
    <dbReference type="NCBI Taxonomy" id="1776960"/>
    <lineage>
        <taxon>Bacteria</taxon>
        <taxon>environmental samples</taxon>
    </lineage>
</organism>
<dbReference type="InterPro" id="IPR038084">
    <property type="entry name" value="PduO/GlcC-like_sf"/>
</dbReference>
<evidence type="ECO:0000313" key="1">
    <source>
        <dbReference type="EMBL" id="AMK58988.1"/>
    </source>
</evidence>
<dbReference type="EMBL" id="KU144963">
    <property type="protein sequence ID" value="AMK58988.1"/>
    <property type="molecule type" value="Genomic_DNA"/>
</dbReference>
<dbReference type="PANTHER" id="PTHR34309:SF1">
    <property type="entry name" value="PROTEIN GLCG"/>
    <property type="match status" value="1"/>
</dbReference>
<proteinExistence type="predicted"/>
<accession>A0A126SXC5</accession>
<dbReference type="InterPro" id="IPR052517">
    <property type="entry name" value="GlcG_carb_metab_protein"/>
</dbReference>
<dbReference type="Gene3D" id="3.30.450.150">
    <property type="entry name" value="Haem-degrading domain"/>
    <property type="match status" value="1"/>
</dbReference>
<dbReference type="InterPro" id="IPR005624">
    <property type="entry name" value="PduO/GlcC-like"/>
</dbReference>
<dbReference type="AlphaFoldDB" id="A0A126SXC5"/>
<protein>
    <recommendedName>
        <fullName evidence="2">Heme-binding protein</fullName>
    </recommendedName>
</protein>